<keyword evidence="3" id="KW-1185">Reference proteome</keyword>
<dbReference type="HOGENOM" id="CLU_044614_0_1_1"/>
<feature type="transmembrane region" description="Helical" evidence="1">
    <location>
        <begin position="40"/>
        <end position="66"/>
    </location>
</feature>
<evidence type="ECO:0000313" key="2">
    <source>
        <dbReference type="EMBL" id="KIK91757.1"/>
    </source>
</evidence>
<reference evidence="2 3" key="1">
    <citation type="submission" date="2014-04" db="EMBL/GenBank/DDBJ databases">
        <authorList>
            <consortium name="DOE Joint Genome Institute"/>
            <person name="Kuo A."/>
            <person name="Kohler A."/>
            <person name="Jargeat P."/>
            <person name="Nagy L.G."/>
            <person name="Floudas D."/>
            <person name="Copeland A."/>
            <person name="Barry K.W."/>
            <person name="Cichocki N."/>
            <person name="Veneault-Fourrey C."/>
            <person name="LaButti K."/>
            <person name="Lindquist E.A."/>
            <person name="Lipzen A."/>
            <person name="Lundell T."/>
            <person name="Morin E."/>
            <person name="Murat C."/>
            <person name="Sun H."/>
            <person name="Tunlid A."/>
            <person name="Henrissat B."/>
            <person name="Grigoriev I.V."/>
            <person name="Hibbett D.S."/>
            <person name="Martin F."/>
            <person name="Nordberg H.P."/>
            <person name="Cantor M.N."/>
            <person name="Hua S.X."/>
        </authorList>
    </citation>
    <scope>NUCLEOTIDE SEQUENCE [LARGE SCALE GENOMIC DNA]</scope>
    <source>
        <strain evidence="2 3">Ve08.2h10</strain>
    </source>
</reference>
<dbReference type="AlphaFoldDB" id="A0A0D0D556"/>
<sequence>MVSLALRTTLVTVAMSTDATPGNTTSAETATGLFNDRINLIAATTVISAVYGILASLYVATTYFLLKKLFRSNSRCSSNPHSDPRPRNERRQALVHLIYTLVLFVLATMYTAGNSQNAVVAYVDNRLFPGGPTQYYEEYMTGQSAMVMTDIASFMILWLTDALILWRFIVFYYKLRYARWIIPLPCAMYVGVVVLSVLVLQGEAGLGKIYYLSENLLLSYYGLSLSLSVLTTFLIAVRLYIHKRDLERMFGPNVESPYMSLATILVESAALYGVWSLLFLILSVKGSPVQTIILATMSEIQVIAPLLIILWIARGTAWGSGSGIATPDQPPHGGRLSFGSRPMRVTDAFGFGDVDVAATSRPRGIAAGSEVTVIELGLRGSAPSSFVEVEDGEK</sequence>
<feature type="transmembrane region" description="Helical" evidence="1">
    <location>
        <begin position="261"/>
        <end position="283"/>
    </location>
</feature>
<dbReference type="OrthoDB" id="2641762at2759"/>
<evidence type="ECO:0000313" key="3">
    <source>
        <dbReference type="Proteomes" id="UP000054538"/>
    </source>
</evidence>
<keyword evidence="1" id="KW-0812">Transmembrane</keyword>
<feature type="transmembrane region" description="Helical" evidence="1">
    <location>
        <begin position="151"/>
        <end position="173"/>
    </location>
</feature>
<feature type="transmembrane region" description="Helical" evidence="1">
    <location>
        <begin position="289"/>
        <end position="313"/>
    </location>
</feature>
<dbReference type="STRING" id="930991.A0A0D0D556"/>
<evidence type="ECO:0000256" key="1">
    <source>
        <dbReference type="SAM" id="Phobius"/>
    </source>
</evidence>
<feature type="transmembrane region" description="Helical" evidence="1">
    <location>
        <begin position="93"/>
        <end position="112"/>
    </location>
</feature>
<reference evidence="3" key="2">
    <citation type="submission" date="2015-01" db="EMBL/GenBank/DDBJ databases">
        <title>Evolutionary Origins and Diversification of the Mycorrhizal Mutualists.</title>
        <authorList>
            <consortium name="DOE Joint Genome Institute"/>
            <consortium name="Mycorrhizal Genomics Consortium"/>
            <person name="Kohler A."/>
            <person name="Kuo A."/>
            <person name="Nagy L.G."/>
            <person name="Floudas D."/>
            <person name="Copeland A."/>
            <person name="Barry K.W."/>
            <person name="Cichocki N."/>
            <person name="Veneault-Fourrey C."/>
            <person name="LaButti K."/>
            <person name="Lindquist E.A."/>
            <person name="Lipzen A."/>
            <person name="Lundell T."/>
            <person name="Morin E."/>
            <person name="Murat C."/>
            <person name="Riley R."/>
            <person name="Ohm R."/>
            <person name="Sun H."/>
            <person name="Tunlid A."/>
            <person name="Henrissat B."/>
            <person name="Grigoriev I.V."/>
            <person name="Hibbett D.S."/>
            <person name="Martin F."/>
        </authorList>
    </citation>
    <scope>NUCLEOTIDE SEQUENCE [LARGE SCALE GENOMIC DNA]</scope>
    <source>
        <strain evidence="3">Ve08.2h10</strain>
    </source>
</reference>
<name>A0A0D0D556_9AGAM</name>
<accession>A0A0D0D556</accession>
<feature type="transmembrane region" description="Helical" evidence="1">
    <location>
        <begin position="220"/>
        <end position="241"/>
    </location>
</feature>
<organism evidence="2 3">
    <name type="scientific">Paxillus rubicundulus Ve08.2h10</name>
    <dbReference type="NCBI Taxonomy" id="930991"/>
    <lineage>
        <taxon>Eukaryota</taxon>
        <taxon>Fungi</taxon>
        <taxon>Dikarya</taxon>
        <taxon>Basidiomycota</taxon>
        <taxon>Agaricomycotina</taxon>
        <taxon>Agaricomycetes</taxon>
        <taxon>Agaricomycetidae</taxon>
        <taxon>Boletales</taxon>
        <taxon>Paxilineae</taxon>
        <taxon>Paxillaceae</taxon>
        <taxon>Paxillus</taxon>
    </lineage>
</organism>
<gene>
    <name evidence="2" type="ORF">PAXRUDRAFT_613134</name>
</gene>
<feature type="transmembrane region" description="Helical" evidence="1">
    <location>
        <begin position="180"/>
        <end position="200"/>
    </location>
</feature>
<keyword evidence="1" id="KW-0472">Membrane</keyword>
<protein>
    <submittedName>
        <fullName evidence="2">Uncharacterized protein</fullName>
    </submittedName>
</protein>
<dbReference type="InParanoid" id="A0A0D0D556"/>
<proteinExistence type="predicted"/>
<keyword evidence="1" id="KW-1133">Transmembrane helix</keyword>
<dbReference type="Proteomes" id="UP000054538">
    <property type="component" value="Unassembled WGS sequence"/>
</dbReference>
<dbReference type="EMBL" id="KN825351">
    <property type="protein sequence ID" value="KIK91757.1"/>
    <property type="molecule type" value="Genomic_DNA"/>
</dbReference>